<gene>
    <name evidence="1" type="ORF">Mal52_22050</name>
</gene>
<proteinExistence type="predicted"/>
<organism evidence="1 2">
    <name type="scientific">Symmachiella dynata</name>
    <dbReference type="NCBI Taxonomy" id="2527995"/>
    <lineage>
        <taxon>Bacteria</taxon>
        <taxon>Pseudomonadati</taxon>
        <taxon>Planctomycetota</taxon>
        <taxon>Planctomycetia</taxon>
        <taxon>Planctomycetales</taxon>
        <taxon>Planctomycetaceae</taxon>
        <taxon>Symmachiella</taxon>
    </lineage>
</organism>
<dbReference type="PROSITE" id="PS51257">
    <property type="entry name" value="PROKAR_LIPOPROTEIN"/>
    <property type="match status" value="1"/>
</dbReference>
<evidence type="ECO:0000313" key="2">
    <source>
        <dbReference type="Proteomes" id="UP000319383"/>
    </source>
</evidence>
<protein>
    <submittedName>
        <fullName evidence="1">Uncharacterized protein</fullName>
    </submittedName>
</protein>
<name>A0A517ZMM9_9PLAN</name>
<dbReference type="Proteomes" id="UP000319383">
    <property type="component" value="Chromosome"/>
</dbReference>
<dbReference type="EMBL" id="CP036276">
    <property type="protein sequence ID" value="QDU43729.1"/>
    <property type="molecule type" value="Genomic_DNA"/>
</dbReference>
<sequence>MMRSYFLALSTVVVVSVGCSSYDTCPDDCNGGGPGGSGGYPSVDSNQYHAPPAQHLLRPGPMVDGPGPGVLPMMGGMGMGAGGPFSTQTSQLRFIGPAGMGIGWQINGGFAEEQLTAPGRYNFNQGATYRLKLTNVPDRAGMVLYPTLQVYMSQPTTDAYLSHNPIPIQLTDEDIDQVDANNFVTKVIYLPDAEHQELAIAGVETLVSTRLDPGVDPVREASRRGSIMAVIRIGNMDLEMADGMPVAGANGQVLPASHIRHISGKNDQHAPPMPIGYIGADGVPTAMMMGAPRAMGGVPAYNPVSGVNGTPIWGQPMTSTPIGLPGPPHLPYGGPAGLRSHTVRNLTKTHIPKPTRDLLIDVKHKPGINLPDPVNYVEYEERHYGAKPIEHLKQHRASQIELRTILDGNQLQNCPPGAQQ</sequence>
<dbReference type="AlphaFoldDB" id="A0A517ZMM9"/>
<accession>A0A517ZMM9</accession>
<reference evidence="1 2" key="1">
    <citation type="submission" date="2019-02" db="EMBL/GenBank/DDBJ databases">
        <title>Deep-cultivation of Planctomycetes and their phenomic and genomic characterization uncovers novel biology.</title>
        <authorList>
            <person name="Wiegand S."/>
            <person name="Jogler M."/>
            <person name="Boedeker C."/>
            <person name="Pinto D."/>
            <person name="Vollmers J."/>
            <person name="Rivas-Marin E."/>
            <person name="Kohn T."/>
            <person name="Peeters S.H."/>
            <person name="Heuer A."/>
            <person name="Rast P."/>
            <person name="Oberbeckmann S."/>
            <person name="Bunk B."/>
            <person name="Jeske O."/>
            <person name="Meyerdierks A."/>
            <person name="Storesund J.E."/>
            <person name="Kallscheuer N."/>
            <person name="Luecker S."/>
            <person name="Lage O.M."/>
            <person name="Pohl T."/>
            <person name="Merkel B.J."/>
            <person name="Hornburger P."/>
            <person name="Mueller R.-W."/>
            <person name="Bruemmer F."/>
            <person name="Labrenz M."/>
            <person name="Spormann A.M."/>
            <person name="Op den Camp H."/>
            <person name="Overmann J."/>
            <person name="Amann R."/>
            <person name="Jetten M.S.M."/>
            <person name="Mascher T."/>
            <person name="Medema M.H."/>
            <person name="Devos D.P."/>
            <person name="Kaster A.-K."/>
            <person name="Ovreas L."/>
            <person name="Rohde M."/>
            <person name="Galperin M.Y."/>
            <person name="Jogler C."/>
        </authorList>
    </citation>
    <scope>NUCLEOTIDE SEQUENCE [LARGE SCALE GENOMIC DNA]</scope>
    <source>
        <strain evidence="1 2">Mal52</strain>
    </source>
</reference>
<evidence type="ECO:0000313" key="1">
    <source>
        <dbReference type="EMBL" id="QDU43729.1"/>
    </source>
</evidence>
<dbReference type="KEGG" id="sdyn:Mal52_22050"/>
<keyword evidence="2" id="KW-1185">Reference proteome</keyword>